<gene>
    <name evidence="2" type="ORF">DESPIG_00117</name>
</gene>
<dbReference type="HOGENOM" id="CLU_2286950_0_0_7"/>
<evidence type="ECO:0000313" key="2">
    <source>
        <dbReference type="EMBL" id="EEB34948.1"/>
    </source>
</evidence>
<comment type="caution">
    <text evidence="2">The sequence shown here is derived from an EMBL/GenBank/DDBJ whole genome shotgun (WGS) entry which is preliminary data.</text>
</comment>
<evidence type="ECO:0000313" key="3">
    <source>
        <dbReference type="Proteomes" id="UP000003676"/>
    </source>
</evidence>
<reference evidence="2 3" key="1">
    <citation type="submission" date="2008-10" db="EMBL/GenBank/DDBJ databases">
        <title>Draft genome sequence of Desulvovibrio piger (ATCC 29098).</title>
        <authorList>
            <person name="Sudarsanam P."/>
            <person name="Ley R."/>
            <person name="Guruge J."/>
            <person name="Turnbaugh P.J."/>
            <person name="Mahowald M."/>
            <person name="Liep D."/>
            <person name="Gordon J."/>
        </authorList>
    </citation>
    <scope>NUCLEOTIDE SEQUENCE [LARGE SCALE GENOMIC DNA]</scope>
    <source>
        <strain evidence="2 3">ATCC 29098</strain>
    </source>
</reference>
<accession>B6WPZ4</accession>
<name>B6WPZ4_9BACT</name>
<organism evidence="2 3">
    <name type="scientific">Desulfovibrio piger ATCC 29098</name>
    <dbReference type="NCBI Taxonomy" id="411464"/>
    <lineage>
        <taxon>Bacteria</taxon>
        <taxon>Pseudomonadati</taxon>
        <taxon>Thermodesulfobacteriota</taxon>
        <taxon>Desulfovibrionia</taxon>
        <taxon>Desulfovibrionales</taxon>
        <taxon>Desulfovibrionaceae</taxon>
        <taxon>Desulfovibrio</taxon>
    </lineage>
</organism>
<reference evidence="2 3" key="2">
    <citation type="submission" date="2008-10" db="EMBL/GenBank/DDBJ databases">
        <authorList>
            <person name="Fulton L."/>
            <person name="Clifton S."/>
            <person name="Fulton B."/>
            <person name="Xu J."/>
            <person name="Minx P."/>
            <person name="Pepin K.H."/>
            <person name="Johnson M."/>
            <person name="Bhonagiri V."/>
            <person name="Nash W.E."/>
            <person name="Mardis E.R."/>
            <person name="Wilson R.K."/>
        </authorList>
    </citation>
    <scope>NUCLEOTIDE SEQUENCE [LARGE SCALE GENOMIC DNA]</scope>
    <source>
        <strain evidence="2 3">ATCC 29098</strain>
    </source>
</reference>
<evidence type="ECO:0000256" key="1">
    <source>
        <dbReference type="SAM" id="MobiDB-lite"/>
    </source>
</evidence>
<dbReference type="EMBL" id="ABXU01000005">
    <property type="protein sequence ID" value="EEB34948.1"/>
    <property type="molecule type" value="Genomic_DNA"/>
</dbReference>
<dbReference type="AlphaFoldDB" id="B6WPZ4"/>
<feature type="region of interest" description="Disordered" evidence="1">
    <location>
        <begin position="27"/>
        <end position="49"/>
    </location>
</feature>
<dbReference type="Proteomes" id="UP000003676">
    <property type="component" value="Unassembled WGS sequence"/>
</dbReference>
<feature type="compositionally biased region" description="Polar residues" evidence="1">
    <location>
        <begin position="35"/>
        <end position="49"/>
    </location>
</feature>
<protein>
    <submittedName>
        <fullName evidence="2">Uncharacterized protein</fullName>
    </submittedName>
</protein>
<proteinExistence type="predicted"/>
<sequence>MPSWWRWRRWRRTVTSGRRWIVTPRGRDTRCEEPTGQQRTKATKKSTPVHGNSFCPLSLIISWHEDSIKSTYFRRNPPSTLNLLISDDACRRYILAVFSLP</sequence>